<gene>
    <name evidence="1" type="ORF">SAMN05661096_03090</name>
</gene>
<dbReference type="STRING" id="1028.SAMN05661096_03090"/>
<evidence type="ECO:0000313" key="1">
    <source>
        <dbReference type="EMBL" id="SMG44038.1"/>
    </source>
</evidence>
<protein>
    <submittedName>
        <fullName evidence="1">Uncharacterized protein</fullName>
    </submittedName>
</protein>
<dbReference type="AlphaFoldDB" id="A0A1X7KSA9"/>
<proteinExistence type="predicted"/>
<reference evidence="2" key="1">
    <citation type="submission" date="2017-04" db="EMBL/GenBank/DDBJ databases">
        <authorList>
            <person name="Varghese N."/>
            <person name="Submissions S."/>
        </authorList>
    </citation>
    <scope>NUCLEOTIDE SEQUENCE [LARGE SCALE GENOMIC DNA]</scope>
    <source>
        <strain evidence="2">DSM 4125</strain>
    </source>
</reference>
<dbReference type="RefSeq" id="WP_085518233.1">
    <property type="nucleotide sequence ID" value="NZ_FXAW01000006.1"/>
</dbReference>
<dbReference type="PROSITE" id="PS51257">
    <property type="entry name" value="PROKAR_LIPOPROTEIN"/>
    <property type="match status" value="1"/>
</dbReference>
<name>A0A1X7KSA9_9BACT</name>
<sequence length="294" mass="32707">MNMYLKSIVFVALLATVACSPQKKEKEENSNSEAFEKAQEEVKEKISSVVKELPAPSEIPFLLMETGADLDESLIHDLNKVSAYSSNNNEAAVNLGVYATDVAYLSAYEKSQKAMNYMTQVRPLADQLALSGSFDPKTIERFESNLSNTDSLAMIVNEAINNADDHLRKTDRPKVAALLLAGSFIEGLYIATALVENYPNDLPDNARKLILIPLVDVIIKQEEPLIDLIQLLESVEQDDYTATMIKDLKVLKEEYKKLNVQQLMDEGKGAELLEDETLDNITNQMGKIRDDVTG</sequence>
<dbReference type="EMBL" id="FXAW01000006">
    <property type="protein sequence ID" value="SMG44038.1"/>
    <property type="molecule type" value="Genomic_DNA"/>
</dbReference>
<evidence type="ECO:0000313" key="2">
    <source>
        <dbReference type="Proteomes" id="UP000193804"/>
    </source>
</evidence>
<dbReference type="OrthoDB" id="1116284at2"/>
<organism evidence="1 2">
    <name type="scientific">Marivirga sericea</name>
    <dbReference type="NCBI Taxonomy" id="1028"/>
    <lineage>
        <taxon>Bacteria</taxon>
        <taxon>Pseudomonadati</taxon>
        <taxon>Bacteroidota</taxon>
        <taxon>Cytophagia</taxon>
        <taxon>Cytophagales</taxon>
        <taxon>Marivirgaceae</taxon>
        <taxon>Marivirga</taxon>
    </lineage>
</organism>
<accession>A0A1X7KSA9</accession>
<keyword evidence="2" id="KW-1185">Reference proteome</keyword>
<dbReference type="Proteomes" id="UP000193804">
    <property type="component" value="Unassembled WGS sequence"/>
</dbReference>